<dbReference type="Proteomes" id="UP001175353">
    <property type="component" value="Unassembled WGS sequence"/>
</dbReference>
<dbReference type="Pfam" id="PF12051">
    <property type="entry name" value="DUF3533"/>
    <property type="match status" value="2"/>
</dbReference>
<keyword evidence="5" id="KW-1185">Reference proteome</keyword>
<evidence type="ECO:0000313" key="5">
    <source>
        <dbReference type="Proteomes" id="UP001175353"/>
    </source>
</evidence>
<dbReference type="InterPro" id="IPR022703">
    <property type="entry name" value="DUF3533"/>
</dbReference>
<feature type="transmembrane region" description="Helical" evidence="2">
    <location>
        <begin position="535"/>
        <end position="555"/>
    </location>
</feature>
<keyword evidence="2" id="KW-0812">Transmembrane</keyword>
<accession>A0AAN6KC45</accession>
<sequence length="569" mass="63565">MVIYGNPRYSRGWEDDGPEDTLPSSNEQQRPSEGAQSPSDEGKTAEKEGESEGPDAAGSNEDANKDEEKQGGGPPTPVGFWDHRLAHVRKEAMTKWTITTVGLMAFILAILSLYFGALYHVEKNLSSLVVYVVDMDGQSPPYDTTGHAPLVGPLIADLARTMVASGTPTLGWGVLPGSAFNNDPIQVRQAVFNFDAWAAIVINPNATAMLYSAIQTGNASYDPMGACQLTYIDSRDDTNWYDFISPIVSVFMTEATTRVGEQWTKMVMQNATTDASLVRNAAKVPQVLSPAIGFSQFDLRPFYPYQVIPSVSIGLIYLIILSFFSFSFYLPIHFKVSRQCAFRQILYLLILATVPQTRRSSAIEIPSSHHMALVRNYVRLLHVSSETPKYRMVQWLTLSTLVRLSLAYSLISLAFQINFTGGNPITSETQVTSTISPYSNADSYGHGTFPVYWMLNFFGMIALGLACENVAMIVGQPWTGLWLIFWVITNVSTAFYDIDIEPAFYRWGYVWPLHYVVEGSRQILFGLHSRIGLDFAVLIVWGVINTVVFPGACYFMRWKSRHHVHEYYK</sequence>
<feature type="region of interest" description="Disordered" evidence="1">
    <location>
        <begin position="1"/>
        <end position="80"/>
    </location>
</feature>
<dbReference type="InterPro" id="IPR053001">
    <property type="entry name" value="MNNG_permease-like"/>
</dbReference>
<feature type="transmembrane region" description="Helical" evidence="2">
    <location>
        <begin position="96"/>
        <end position="119"/>
    </location>
</feature>
<evidence type="ECO:0000259" key="3">
    <source>
        <dbReference type="Pfam" id="PF12051"/>
    </source>
</evidence>
<feature type="transmembrane region" description="Helical" evidence="2">
    <location>
        <begin position="478"/>
        <end position="496"/>
    </location>
</feature>
<gene>
    <name evidence="4" type="ORF">LTR91_014321</name>
</gene>
<dbReference type="EMBL" id="JAUJLE010000152">
    <property type="protein sequence ID" value="KAK0974643.1"/>
    <property type="molecule type" value="Genomic_DNA"/>
</dbReference>
<keyword evidence="2" id="KW-0472">Membrane</keyword>
<feature type="transmembrane region" description="Helical" evidence="2">
    <location>
        <begin position="451"/>
        <end position="471"/>
    </location>
</feature>
<dbReference type="AlphaFoldDB" id="A0AAN6KC45"/>
<dbReference type="PANTHER" id="PTHR34814">
    <property type="entry name" value="NITROSOGUANIDINE RESISTANCE PROTEIN SNG1"/>
    <property type="match status" value="1"/>
</dbReference>
<dbReference type="PANTHER" id="PTHR34814:SF1">
    <property type="entry name" value="NITROSOGUANIDINE RESISTANCE PROTEIN SNG1"/>
    <property type="match status" value="1"/>
</dbReference>
<reference evidence="4" key="1">
    <citation type="submission" date="2023-06" db="EMBL/GenBank/DDBJ databases">
        <title>Black Yeasts Isolated from many extreme environments.</title>
        <authorList>
            <person name="Coleine C."/>
            <person name="Stajich J.E."/>
            <person name="Selbmann L."/>
        </authorList>
    </citation>
    <scope>NUCLEOTIDE SEQUENCE</scope>
    <source>
        <strain evidence="4">CCFEE 5200</strain>
    </source>
</reference>
<proteinExistence type="predicted"/>
<feature type="compositionally biased region" description="Basic and acidic residues" evidence="1">
    <location>
        <begin position="40"/>
        <end position="50"/>
    </location>
</feature>
<evidence type="ECO:0000256" key="2">
    <source>
        <dbReference type="SAM" id="Phobius"/>
    </source>
</evidence>
<feature type="domain" description="DUF3533" evidence="3">
    <location>
        <begin position="101"/>
        <end position="352"/>
    </location>
</feature>
<feature type="domain" description="DUF3533" evidence="3">
    <location>
        <begin position="397"/>
        <end position="547"/>
    </location>
</feature>
<evidence type="ECO:0000256" key="1">
    <source>
        <dbReference type="SAM" id="MobiDB-lite"/>
    </source>
</evidence>
<keyword evidence="2" id="KW-1133">Transmembrane helix</keyword>
<dbReference type="GO" id="GO:0016020">
    <property type="term" value="C:membrane"/>
    <property type="evidence" value="ECO:0007669"/>
    <property type="project" value="TreeGrafter"/>
</dbReference>
<feature type="transmembrane region" description="Helical" evidence="2">
    <location>
        <begin position="307"/>
        <end position="330"/>
    </location>
</feature>
<protein>
    <recommendedName>
        <fullName evidence="3">DUF3533 domain-containing protein</fullName>
    </recommendedName>
</protein>
<organism evidence="4 5">
    <name type="scientific">Friedmanniomyces endolithicus</name>
    <dbReference type="NCBI Taxonomy" id="329885"/>
    <lineage>
        <taxon>Eukaryota</taxon>
        <taxon>Fungi</taxon>
        <taxon>Dikarya</taxon>
        <taxon>Ascomycota</taxon>
        <taxon>Pezizomycotina</taxon>
        <taxon>Dothideomycetes</taxon>
        <taxon>Dothideomycetidae</taxon>
        <taxon>Mycosphaerellales</taxon>
        <taxon>Teratosphaeriaceae</taxon>
        <taxon>Friedmanniomyces</taxon>
    </lineage>
</organism>
<feature type="compositionally biased region" description="Polar residues" evidence="1">
    <location>
        <begin position="22"/>
        <end position="39"/>
    </location>
</feature>
<name>A0AAN6KC45_9PEZI</name>
<evidence type="ECO:0000313" key="4">
    <source>
        <dbReference type="EMBL" id="KAK0974643.1"/>
    </source>
</evidence>
<comment type="caution">
    <text evidence="4">The sequence shown here is derived from an EMBL/GenBank/DDBJ whole genome shotgun (WGS) entry which is preliminary data.</text>
</comment>
<feature type="transmembrane region" description="Helical" evidence="2">
    <location>
        <begin position="395"/>
        <end position="417"/>
    </location>
</feature>